<dbReference type="GO" id="GO:0004674">
    <property type="term" value="F:protein serine/threonine kinase activity"/>
    <property type="evidence" value="ECO:0007669"/>
    <property type="project" value="UniProtKB-KW"/>
</dbReference>
<feature type="domain" description="Protein kinase" evidence="14">
    <location>
        <begin position="408"/>
        <end position="694"/>
    </location>
</feature>
<name>A0A2T7CQX3_9POAL</name>
<dbReference type="GO" id="GO:0005524">
    <property type="term" value="F:ATP binding"/>
    <property type="evidence" value="ECO:0007669"/>
    <property type="project" value="UniProtKB-UniRule"/>
</dbReference>
<evidence type="ECO:0000256" key="6">
    <source>
        <dbReference type="ARBA" id="ARBA00022741"/>
    </source>
</evidence>
<dbReference type="Pfam" id="PF00069">
    <property type="entry name" value="Pkinase"/>
    <property type="match status" value="1"/>
</dbReference>
<dbReference type="EMBL" id="CM009756">
    <property type="protein sequence ID" value="PUZ45747.1"/>
    <property type="molecule type" value="Genomic_DNA"/>
</dbReference>
<evidence type="ECO:0000256" key="7">
    <source>
        <dbReference type="ARBA" id="ARBA00022777"/>
    </source>
</evidence>
<dbReference type="Gramene" id="PUZ45747">
    <property type="protein sequence ID" value="PUZ45747"/>
    <property type="gene ID" value="GQ55_8G249700"/>
</dbReference>
<dbReference type="InterPro" id="IPR036537">
    <property type="entry name" value="Adaptor_Cbl_N_dom_sf"/>
</dbReference>
<dbReference type="GO" id="GO:0007166">
    <property type="term" value="P:cell surface receptor signaling pathway"/>
    <property type="evidence" value="ECO:0007669"/>
    <property type="project" value="InterPro"/>
</dbReference>
<dbReference type="Pfam" id="PF22215">
    <property type="entry name" value="MLKL_N"/>
    <property type="match status" value="1"/>
</dbReference>
<comment type="subcellular location">
    <subcellularLocation>
        <location evidence="1">Membrane</location>
        <topology evidence="1">Single-pass type I membrane protein</topology>
    </subcellularLocation>
</comment>
<keyword evidence="16" id="KW-1185">Reference proteome</keyword>
<dbReference type="SUPFAM" id="SSF56112">
    <property type="entry name" value="Protein kinase-like (PK-like)"/>
    <property type="match status" value="1"/>
</dbReference>
<evidence type="ECO:0000256" key="11">
    <source>
        <dbReference type="ARBA" id="ARBA00023180"/>
    </source>
</evidence>
<keyword evidence="2" id="KW-0723">Serine/threonine-protein kinase</keyword>
<dbReference type="GO" id="GO:0016020">
    <property type="term" value="C:membrane"/>
    <property type="evidence" value="ECO:0007669"/>
    <property type="project" value="UniProtKB-SubCell"/>
</dbReference>
<dbReference type="InterPro" id="IPR011009">
    <property type="entry name" value="Kinase-like_dom_sf"/>
</dbReference>
<dbReference type="InterPro" id="IPR059179">
    <property type="entry name" value="MLKL-like_MCAfunc"/>
</dbReference>
<keyword evidence="11" id="KW-0325">Glycoprotein</keyword>
<reference evidence="15 16" key="1">
    <citation type="submission" date="2018-04" db="EMBL/GenBank/DDBJ databases">
        <title>WGS assembly of Panicum hallii var. hallii HAL2.</title>
        <authorList>
            <person name="Lovell J."/>
            <person name="Jenkins J."/>
            <person name="Lowry D."/>
            <person name="Mamidi S."/>
            <person name="Sreedasyam A."/>
            <person name="Weng X."/>
            <person name="Barry K."/>
            <person name="Bonette J."/>
            <person name="Campitelli B."/>
            <person name="Daum C."/>
            <person name="Gordon S."/>
            <person name="Gould B."/>
            <person name="Lipzen A."/>
            <person name="MacQueen A."/>
            <person name="Palacio-Mejia J."/>
            <person name="Plott C."/>
            <person name="Shakirov E."/>
            <person name="Shu S."/>
            <person name="Yoshinaga Y."/>
            <person name="Zane M."/>
            <person name="Rokhsar D."/>
            <person name="Grimwood J."/>
            <person name="Schmutz J."/>
            <person name="Juenger T."/>
        </authorList>
    </citation>
    <scope>NUCLEOTIDE SEQUENCE [LARGE SCALE GENOMIC DNA]</scope>
    <source>
        <strain evidence="16">cv. HAL2</strain>
    </source>
</reference>
<keyword evidence="8 12" id="KW-0067">ATP-binding</keyword>
<protein>
    <recommendedName>
        <fullName evidence="14">Protein kinase domain-containing protein</fullName>
    </recommendedName>
</protein>
<dbReference type="PROSITE" id="PS00107">
    <property type="entry name" value="PROTEIN_KINASE_ATP"/>
    <property type="match status" value="1"/>
</dbReference>
<keyword evidence="7" id="KW-0418">Kinase</keyword>
<evidence type="ECO:0000256" key="1">
    <source>
        <dbReference type="ARBA" id="ARBA00004479"/>
    </source>
</evidence>
<gene>
    <name evidence="15" type="ORF">GQ55_8G249700</name>
</gene>
<feature type="region of interest" description="Disordered" evidence="13">
    <location>
        <begin position="688"/>
        <end position="708"/>
    </location>
</feature>
<organism evidence="15 16">
    <name type="scientific">Panicum hallii var. hallii</name>
    <dbReference type="NCBI Taxonomy" id="1504633"/>
    <lineage>
        <taxon>Eukaryota</taxon>
        <taxon>Viridiplantae</taxon>
        <taxon>Streptophyta</taxon>
        <taxon>Embryophyta</taxon>
        <taxon>Tracheophyta</taxon>
        <taxon>Spermatophyta</taxon>
        <taxon>Magnoliopsida</taxon>
        <taxon>Liliopsida</taxon>
        <taxon>Poales</taxon>
        <taxon>Poaceae</taxon>
        <taxon>PACMAD clade</taxon>
        <taxon>Panicoideae</taxon>
        <taxon>Panicodae</taxon>
        <taxon>Paniceae</taxon>
        <taxon>Panicinae</taxon>
        <taxon>Panicum</taxon>
        <taxon>Panicum sect. Panicum</taxon>
    </lineage>
</organism>
<dbReference type="InterPro" id="IPR000719">
    <property type="entry name" value="Prot_kinase_dom"/>
</dbReference>
<dbReference type="SMART" id="SM00220">
    <property type="entry name" value="S_TKc"/>
    <property type="match status" value="1"/>
</dbReference>
<keyword evidence="10" id="KW-0472">Membrane</keyword>
<dbReference type="AlphaFoldDB" id="A0A2T7CQX3"/>
<evidence type="ECO:0000256" key="9">
    <source>
        <dbReference type="ARBA" id="ARBA00022989"/>
    </source>
</evidence>
<dbReference type="PANTHER" id="PTHR27006:SF601">
    <property type="entry name" value="PROTEIN KINASE DOMAIN-CONTAINING PROTEIN"/>
    <property type="match status" value="1"/>
</dbReference>
<keyword evidence="6 12" id="KW-0547">Nucleotide-binding</keyword>
<evidence type="ECO:0000256" key="8">
    <source>
        <dbReference type="ARBA" id="ARBA00022840"/>
    </source>
</evidence>
<dbReference type="InterPro" id="IPR008271">
    <property type="entry name" value="Ser/Thr_kinase_AS"/>
</dbReference>
<keyword evidence="3" id="KW-0808">Transferase</keyword>
<keyword evidence="4" id="KW-0812">Transmembrane</keyword>
<dbReference type="InterPro" id="IPR017441">
    <property type="entry name" value="Protein_kinase_ATP_BS"/>
</dbReference>
<keyword evidence="5" id="KW-0732">Signal</keyword>
<evidence type="ECO:0000256" key="12">
    <source>
        <dbReference type="PROSITE-ProRule" id="PRU10141"/>
    </source>
</evidence>
<evidence type="ECO:0000256" key="4">
    <source>
        <dbReference type="ARBA" id="ARBA00022692"/>
    </source>
</evidence>
<dbReference type="Gene3D" id="1.20.930.20">
    <property type="entry name" value="Adaptor protein Cbl, N-terminal domain"/>
    <property type="match status" value="1"/>
</dbReference>
<dbReference type="InterPro" id="IPR054000">
    <property type="entry name" value="MLKL_N"/>
</dbReference>
<evidence type="ECO:0000313" key="16">
    <source>
        <dbReference type="Proteomes" id="UP000244336"/>
    </source>
</evidence>
<evidence type="ECO:0000259" key="14">
    <source>
        <dbReference type="PROSITE" id="PS50011"/>
    </source>
</evidence>
<sequence>MGELRWDDASVGTRKCSLGFHPVSASFQFGKQKISCSCGGWMADLLGSVEKIVNLAWSIKTAVRTVRRNKEQCHGIEKLATRVSAILVQLQVRELMNSPAMSGAVEELAETLDRALEQITNCQKGNCLSRIIAAGDVAEQLRWVQTDIFNQMMIAMLASQVHVTIVVENIRSSVPCPPLSGCTTHVPTRYESQNGIFCEIEHLRLQNVSGQSTEDEVAQVENDGSHCTCLTFSIPTGYGFDIFRIFERRDTNQQVQLQHPSDSRETPENCGSWFLSCFQTVDSPKESAYMDSLKMALLSDNNKASVWSSFGTKKAEIKKSLSEFHGTASSSVTEHASSSWQSEIDLFLCAGERLPSEVPCRAALRRHEAPSASAQQDEWDLLLSDAATAKTRFTIFSLSKLEEATDNFLEDNIIGRGAFATVYRGVLHDGLVVAIKKIQYPYQLSRKHICDKLTHVSKLEHKNIVQLLGYGHGVLETTERFQDKKGSGFEDDLFLVEEYMPNGSLDNIIQGSQLDWSSRLLLIQGIAHGLHYLHEQQFVHLDLKPNNVLIDSGMNPKITDFGRARMLGQGDGATIRDTDYLLAGTMGYMPPEYIMEGIVSKMYDVYSFGVILLETISGMCGSKPTRRQSSIAWAWVAREAGRMEGLLDPSLCFESQLHEARRCLEIGLLCTQSDRADRPSMLDVVEMLDTEKELPTPKQPKYTKGRSA</sequence>
<evidence type="ECO:0000256" key="13">
    <source>
        <dbReference type="SAM" id="MobiDB-lite"/>
    </source>
</evidence>
<evidence type="ECO:0000256" key="2">
    <source>
        <dbReference type="ARBA" id="ARBA00022527"/>
    </source>
</evidence>
<dbReference type="PANTHER" id="PTHR27006">
    <property type="entry name" value="PROMASTIGOTE SURFACE ANTIGEN PROTEIN PSA"/>
    <property type="match status" value="1"/>
</dbReference>
<dbReference type="CDD" id="cd21037">
    <property type="entry name" value="MLKL_NTD"/>
    <property type="match status" value="1"/>
</dbReference>
<dbReference type="STRING" id="1504633.A0A2T7CQX3"/>
<dbReference type="Gene3D" id="3.30.200.20">
    <property type="entry name" value="Phosphorylase Kinase, domain 1"/>
    <property type="match status" value="1"/>
</dbReference>
<evidence type="ECO:0000256" key="3">
    <source>
        <dbReference type="ARBA" id="ARBA00022679"/>
    </source>
</evidence>
<dbReference type="FunFam" id="1.10.510.10:FF:000590">
    <property type="entry name" value="PR5-like receptor kinase"/>
    <property type="match status" value="1"/>
</dbReference>
<dbReference type="PROSITE" id="PS00108">
    <property type="entry name" value="PROTEIN_KINASE_ST"/>
    <property type="match status" value="1"/>
</dbReference>
<dbReference type="PROSITE" id="PS50011">
    <property type="entry name" value="PROTEIN_KINASE_DOM"/>
    <property type="match status" value="1"/>
</dbReference>
<dbReference type="Gene3D" id="1.10.510.10">
    <property type="entry name" value="Transferase(Phosphotransferase) domain 1"/>
    <property type="match status" value="1"/>
</dbReference>
<evidence type="ECO:0000256" key="10">
    <source>
        <dbReference type="ARBA" id="ARBA00023136"/>
    </source>
</evidence>
<dbReference type="OrthoDB" id="1924921at2759"/>
<proteinExistence type="predicted"/>
<dbReference type="Proteomes" id="UP000244336">
    <property type="component" value="Chromosome 8"/>
</dbReference>
<evidence type="ECO:0000256" key="5">
    <source>
        <dbReference type="ARBA" id="ARBA00022729"/>
    </source>
</evidence>
<feature type="binding site" evidence="12">
    <location>
        <position position="437"/>
    </location>
    <ligand>
        <name>ATP</name>
        <dbReference type="ChEBI" id="CHEBI:30616"/>
    </ligand>
</feature>
<evidence type="ECO:0000313" key="15">
    <source>
        <dbReference type="EMBL" id="PUZ45747.1"/>
    </source>
</evidence>
<accession>A0A2T7CQX3</accession>
<keyword evidence="9" id="KW-1133">Transmembrane helix</keyword>